<evidence type="ECO:0000259" key="2">
    <source>
        <dbReference type="Pfam" id="PF01266"/>
    </source>
</evidence>
<reference evidence="3" key="1">
    <citation type="journal article" date="2014" name="Int. J. Syst. Evol. Microbiol.">
        <title>Complete genome sequence of Corynebacterium casei LMG S-19264T (=DSM 44701T), isolated from a smear-ripened cheese.</title>
        <authorList>
            <consortium name="US DOE Joint Genome Institute (JGI-PGF)"/>
            <person name="Walter F."/>
            <person name="Albersmeier A."/>
            <person name="Kalinowski J."/>
            <person name="Ruckert C."/>
        </authorList>
    </citation>
    <scope>NUCLEOTIDE SEQUENCE</scope>
    <source>
        <strain evidence="3">CGMCC 4.5737</strain>
    </source>
</reference>
<organism evidence="3 4">
    <name type="scientific">Longimycelium tulufanense</name>
    <dbReference type="NCBI Taxonomy" id="907463"/>
    <lineage>
        <taxon>Bacteria</taxon>
        <taxon>Bacillati</taxon>
        <taxon>Actinomycetota</taxon>
        <taxon>Actinomycetes</taxon>
        <taxon>Pseudonocardiales</taxon>
        <taxon>Pseudonocardiaceae</taxon>
        <taxon>Longimycelium</taxon>
    </lineage>
</organism>
<dbReference type="Gene3D" id="3.50.50.60">
    <property type="entry name" value="FAD/NAD(P)-binding domain"/>
    <property type="match status" value="1"/>
</dbReference>
<dbReference type="SUPFAM" id="SSF51905">
    <property type="entry name" value="FAD/NAD(P)-binding domain"/>
    <property type="match status" value="1"/>
</dbReference>
<protein>
    <submittedName>
        <fullName evidence="3">Sarcosine oxidase subunit beta</fullName>
    </submittedName>
</protein>
<dbReference type="AlphaFoldDB" id="A0A8J3FXY8"/>
<comment type="caution">
    <text evidence="3">The sequence shown here is derived from an EMBL/GenBank/DDBJ whole genome shotgun (WGS) entry which is preliminary data.</text>
</comment>
<proteinExistence type="predicted"/>
<keyword evidence="4" id="KW-1185">Reference proteome</keyword>
<sequence length="360" mass="39116">MGDTPDELGTVNADRPYWLDTVPSTPGWLATPPSRCDLVVVGGGIVGCSVAYWGARAGARVALLERDRLAAGATGRNLGLLLPRPSERADVRLWERVVAEEGISAEYRAIDHLSLLTTEEYREWTLREVTRGGDRGPVRFLRTEQVAEVLKLRPRWRITGGRLTRAACANPARLAHGLARGAARLGARICQGVEVLAVRRDQGLRVETASGDVCASFVVVACQAGSMRFAPDARLKAVPRRMVLTGRLPPIFPQVMALDWGTAFWRQLPNGEILLGGRHPFSDRGDGLESLFSELFEGFPDCRVTRSWSGEMDESHDGQPVVVPTRQDEHCWVVAGFDGHGLPGALGVGARVVAAMRGLS</sequence>
<feature type="domain" description="FAD dependent oxidoreductase" evidence="2">
    <location>
        <begin position="37"/>
        <end position="353"/>
    </location>
</feature>
<dbReference type="InterPro" id="IPR006076">
    <property type="entry name" value="FAD-dep_OxRdtase"/>
</dbReference>
<reference evidence="3" key="2">
    <citation type="submission" date="2020-09" db="EMBL/GenBank/DDBJ databases">
        <authorList>
            <person name="Sun Q."/>
            <person name="Zhou Y."/>
        </authorList>
    </citation>
    <scope>NUCLEOTIDE SEQUENCE</scope>
    <source>
        <strain evidence="3">CGMCC 4.5737</strain>
    </source>
</reference>
<dbReference type="Pfam" id="PF01266">
    <property type="entry name" value="DAO"/>
    <property type="match status" value="1"/>
</dbReference>
<name>A0A8J3FXY8_9PSEU</name>
<dbReference type="GO" id="GO:0016491">
    <property type="term" value="F:oxidoreductase activity"/>
    <property type="evidence" value="ECO:0007669"/>
    <property type="project" value="UniProtKB-KW"/>
</dbReference>
<dbReference type="PANTHER" id="PTHR13847">
    <property type="entry name" value="SARCOSINE DEHYDROGENASE-RELATED"/>
    <property type="match status" value="1"/>
</dbReference>
<keyword evidence="1" id="KW-0560">Oxidoreductase</keyword>
<dbReference type="RefSeq" id="WP_189062067.1">
    <property type="nucleotide sequence ID" value="NZ_BMMK01000063.1"/>
</dbReference>
<evidence type="ECO:0000313" key="4">
    <source>
        <dbReference type="Proteomes" id="UP000637578"/>
    </source>
</evidence>
<dbReference type="EMBL" id="BMMK01000063">
    <property type="protein sequence ID" value="GGM83655.1"/>
    <property type="molecule type" value="Genomic_DNA"/>
</dbReference>
<accession>A0A8J3FXY8</accession>
<evidence type="ECO:0000256" key="1">
    <source>
        <dbReference type="ARBA" id="ARBA00023002"/>
    </source>
</evidence>
<dbReference type="InterPro" id="IPR036188">
    <property type="entry name" value="FAD/NAD-bd_sf"/>
</dbReference>
<evidence type="ECO:0000313" key="3">
    <source>
        <dbReference type="EMBL" id="GGM83655.1"/>
    </source>
</evidence>
<gene>
    <name evidence="3" type="ORF">GCM10012275_62820</name>
</gene>
<dbReference type="Proteomes" id="UP000637578">
    <property type="component" value="Unassembled WGS sequence"/>
</dbReference>
<dbReference type="Gene3D" id="3.30.9.10">
    <property type="entry name" value="D-Amino Acid Oxidase, subunit A, domain 2"/>
    <property type="match status" value="1"/>
</dbReference>
<dbReference type="GO" id="GO:0005737">
    <property type="term" value="C:cytoplasm"/>
    <property type="evidence" value="ECO:0007669"/>
    <property type="project" value="TreeGrafter"/>
</dbReference>
<dbReference type="PANTHER" id="PTHR13847:SF287">
    <property type="entry name" value="FAD-DEPENDENT OXIDOREDUCTASE DOMAIN-CONTAINING PROTEIN 1"/>
    <property type="match status" value="1"/>
</dbReference>